<sequence>MTIVTESAGACRAAPQTAEKMITRTAAGRPARRAARKFGPRVNRPTACTVVTCGNAGSPDTPYAEVHVY</sequence>
<organism evidence="1 2">
    <name type="scientific">Actinoplanes palleronii</name>
    <dbReference type="NCBI Taxonomy" id="113570"/>
    <lineage>
        <taxon>Bacteria</taxon>
        <taxon>Bacillati</taxon>
        <taxon>Actinomycetota</taxon>
        <taxon>Actinomycetes</taxon>
        <taxon>Micromonosporales</taxon>
        <taxon>Micromonosporaceae</taxon>
        <taxon>Actinoplanes</taxon>
    </lineage>
</organism>
<protein>
    <submittedName>
        <fullName evidence="1">Uncharacterized protein</fullName>
    </submittedName>
</protein>
<dbReference type="EMBL" id="BOMS01000128">
    <property type="protein sequence ID" value="GIE71566.1"/>
    <property type="molecule type" value="Genomic_DNA"/>
</dbReference>
<evidence type="ECO:0000313" key="2">
    <source>
        <dbReference type="Proteomes" id="UP000624709"/>
    </source>
</evidence>
<proteinExistence type="predicted"/>
<reference evidence="1 2" key="1">
    <citation type="submission" date="2021-01" db="EMBL/GenBank/DDBJ databases">
        <title>Whole genome shotgun sequence of Actinoplanes palleronii NBRC 14916.</title>
        <authorList>
            <person name="Komaki H."/>
            <person name="Tamura T."/>
        </authorList>
    </citation>
    <scope>NUCLEOTIDE SEQUENCE [LARGE SCALE GENOMIC DNA]</scope>
    <source>
        <strain evidence="1 2">NBRC 14916</strain>
    </source>
</reference>
<name>A0ABQ4BLL5_9ACTN</name>
<accession>A0ABQ4BLL5</accession>
<keyword evidence="2" id="KW-1185">Reference proteome</keyword>
<dbReference type="Proteomes" id="UP000624709">
    <property type="component" value="Unassembled WGS sequence"/>
</dbReference>
<comment type="caution">
    <text evidence="1">The sequence shown here is derived from an EMBL/GenBank/DDBJ whole genome shotgun (WGS) entry which is preliminary data.</text>
</comment>
<gene>
    <name evidence="1" type="ORF">Apa02nite_076740</name>
</gene>
<evidence type="ECO:0000313" key="1">
    <source>
        <dbReference type="EMBL" id="GIE71566.1"/>
    </source>
</evidence>